<evidence type="ECO:0000256" key="2">
    <source>
        <dbReference type="ARBA" id="ARBA00022692"/>
    </source>
</evidence>
<evidence type="ECO:0000256" key="8">
    <source>
        <dbReference type="ARBA" id="ARBA00023224"/>
    </source>
</evidence>
<keyword evidence="6" id="KW-0675">Receptor</keyword>
<dbReference type="GO" id="GO:0016409">
    <property type="term" value="F:palmitoyltransferase activity"/>
    <property type="evidence" value="ECO:0007669"/>
    <property type="project" value="InterPro"/>
</dbReference>
<evidence type="ECO:0000313" key="12">
    <source>
        <dbReference type="EMBL" id="TMW65950.1"/>
    </source>
</evidence>
<dbReference type="Pfam" id="PF01529">
    <property type="entry name" value="DHHC"/>
    <property type="match status" value="1"/>
</dbReference>
<feature type="transmembrane region" description="Helical" evidence="10">
    <location>
        <begin position="6"/>
        <end position="24"/>
    </location>
</feature>
<reference evidence="12" key="1">
    <citation type="submission" date="2019-03" db="EMBL/GenBank/DDBJ databases">
        <title>Long read genome sequence of the mycoparasitic Pythium oligandrum ATCC 38472 isolated from sugarbeet rhizosphere.</title>
        <authorList>
            <person name="Gaulin E."/>
        </authorList>
    </citation>
    <scope>NUCLEOTIDE SEQUENCE</scope>
    <source>
        <strain evidence="12">ATCC 38472_TT</strain>
    </source>
</reference>
<feature type="region of interest" description="Disordered" evidence="9">
    <location>
        <begin position="1091"/>
        <end position="1147"/>
    </location>
</feature>
<feature type="transmembrane region" description="Helical" evidence="10">
    <location>
        <begin position="819"/>
        <end position="841"/>
    </location>
</feature>
<dbReference type="GO" id="GO:0038039">
    <property type="term" value="C:G protein-coupled receptor heterodimeric complex"/>
    <property type="evidence" value="ECO:0007669"/>
    <property type="project" value="TreeGrafter"/>
</dbReference>
<dbReference type="InterPro" id="IPR017978">
    <property type="entry name" value="GPCR_3_C"/>
</dbReference>
<evidence type="ECO:0000256" key="4">
    <source>
        <dbReference type="ARBA" id="ARBA00023040"/>
    </source>
</evidence>
<organism evidence="12 13">
    <name type="scientific">Pythium oligandrum</name>
    <name type="common">Mycoparasitic fungus</name>
    <dbReference type="NCBI Taxonomy" id="41045"/>
    <lineage>
        <taxon>Eukaryota</taxon>
        <taxon>Sar</taxon>
        <taxon>Stramenopiles</taxon>
        <taxon>Oomycota</taxon>
        <taxon>Peronosporomycetes</taxon>
        <taxon>Pythiales</taxon>
        <taxon>Pythiaceae</taxon>
        <taxon>Pythium</taxon>
    </lineage>
</organism>
<comment type="subcellular location">
    <subcellularLocation>
        <location evidence="1">Membrane</location>
        <topology evidence="1">Multi-pass membrane protein</topology>
    </subcellularLocation>
</comment>
<sequence>MGKWIACGMYALVKTALMVAVVSLPTSKLWKKPTHWLAWIELASAVVLSSIAYMQLQGSDPGYLCEELLWKEEDNSTDEQLLTSEDDDESLSGSDDDSVALQIRSHSGLDAQKQYRLDKIRRIQETLRALEKHSSEDSTDGTDGEASTHPSSMTAMEFCEHCDLFPPLRSHHCRPCGKCVATFDHHCFVLATCIGEKNHCRFWWFLFLETCEILAGLDVVYSSFRPASIKHTWIHANIYGFLLTTLLLIPLLFVGSLLAFHTFVAMTGVFYGVGSKVNPNDVAVVTDPGYVDGSFILEWKGWVSQRLSTMVFAIIVEELLGYKVSMYKTSDGAGMGQRMSSVGLGSCAPVHANVESWYEEKVYDNETYRAGSIGYDGRSGVYTTTDLIKEGDTVAPPNQFGADFWRDYRTSDILINRLSTEVDPAKVTVATMKAKCPDGTLGCKDGCSQTKACSDNVLASKKCVVVLLMETYYDPGYVEAVFANNKIPARFCFIGSDNLEQYVVDATDPMIFYHYEPDPFHTTYPDKFERVFLPRTRPENTALYTGKFGENGFGEDTDNPVSVDFPSTNLAKYASSLLQEFHPISNVYSRMEIQEVHMTRLMSTYVQILGSKVTPIVPEDVYYSTACAWLRENYPVWKGWMDRLPLCNIFEHMKYTLSHCDDAKPQLIQFVWIFPHPDDPTRPYNCDGGGELPPIMYSSRSCEWLKANTFVWYGWIWQAPGCDDSFYNYSVSECDARAKRTISFWWLVPDPTDSKTSIECVTNEGLPADVIVDCEYTPYEATIVTTTVVLAGIQIVVLLGMIIFVYYFRNEPIIKRSQWEFLIVMIIGGIMMSVAAVIYAGEPSRLSCGARPVVTSTGFTLIFGALVMKSLRVYRVFMSGAMKRVVLSSSRMFKMLGMFLLVDTLIFVVWFAVDFPAPSFIDVEVPQLGGKTIQHHVCNSTSFIYTALLIFWKAIVLFMGLYLSFLIRKVSADFQESIWIFSSSLVVLFGSIIVLPMAYLVELPAHIFYSFLSFALLGCTSTVMTMMLVPKIFRLHEQAADSTTTTTRMERTRQSQEDGTSSVNTESTEQPSSKPSRLRLPMLVKKASAHVTPVTPVTRFNPNEVGDDKSDKEDTHKEGKKKKKEKSKFKMSKKRKSAPSSSSSGGE</sequence>
<feature type="transmembrane region" description="Helical" evidence="10">
    <location>
        <begin position="236"/>
        <end position="260"/>
    </location>
</feature>
<evidence type="ECO:0000256" key="5">
    <source>
        <dbReference type="ARBA" id="ARBA00023136"/>
    </source>
</evidence>
<dbReference type="PROSITE" id="PS50259">
    <property type="entry name" value="G_PROTEIN_RECEP_F3_4"/>
    <property type="match status" value="1"/>
</dbReference>
<evidence type="ECO:0000256" key="9">
    <source>
        <dbReference type="SAM" id="MobiDB-lite"/>
    </source>
</evidence>
<name>A0A8K1CMD2_PYTOL</name>
<dbReference type="InterPro" id="IPR002455">
    <property type="entry name" value="GPCR3_GABA-B"/>
</dbReference>
<dbReference type="AlphaFoldDB" id="A0A8K1CMD2"/>
<evidence type="ECO:0000256" key="6">
    <source>
        <dbReference type="ARBA" id="ARBA00023170"/>
    </source>
</evidence>
<feature type="domain" description="G-protein coupled receptors family 3 profile" evidence="11">
    <location>
        <begin position="783"/>
        <end position="1051"/>
    </location>
</feature>
<evidence type="ECO:0000256" key="10">
    <source>
        <dbReference type="SAM" id="Phobius"/>
    </source>
</evidence>
<keyword evidence="13" id="KW-1185">Reference proteome</keyword>
<dbReference type="OrthoDB" id="331948at2759"/>
<feature type="transmembrane region" description="Helical" evidence="10">
    <location>
        <begin position="783"/>
        <end position="807"/>
    </location>
</feature>
<dbReference type="Pfam" id="PF00003">
    <property type="entry name" value="7tm_3"/>
    <property type="match status" value="1"/>
</dbReference>
<keyword evidence="2 10" id="KW-0812">Transmembrane</keyword>
<keyword evidence="4" id="KW-0297">G-protein coupled receptor</keyword>
<feature type="region of interest" description="Disordered" evidence="9">
    <location>
        <begin position="1043"/>
        <end position="1079"/>
    </location>
</feature>
<feature type="compositionally biased region" description="Polar residues" evidence="9">
    <location>
        <begin position="1057"/>
        <end position="1075"/>
    </location>
</feature>
<feature type="transmembrane region" description="Helical" evidence="10">
    <location>
        <begin position="892"/>
        <end position="913"/>
    </location>
</feature>
<accession>A0A8K1CMD2</accession>
<feature type="compositionally biased region" description="Low complexity" evidence="9">
    <location>
        <begin position="1138"/>
        <end position="1147"/>
    </location>
</feature>
<proteinExistence type="predicted"/>
<keyword evidence="8" id="KW-0807">Transducer</keyword>
<dbReference type="PANTHER" id="PTHR10519">
    <property type="entry name" value="GABA-B RECEPTOR"/>
    <property type="match status" value="1"/>
</dbReference>
<feature type="transmembrane region" description="Helical" evidence="10">
    <location>
        <begin position="943"/>
        <end position="966"/>
    </location>
</feature>
<dbReference type="Proteomes" id="UP000794436">
    <property type="component" value="Unassembled WGS sequence"/>
</dbReference>
<evidence type="ECO:0000313" key="13">
    <source>
        <dbReference type="Proteomes" id="UP000794436"/>
    </source>
</evidence>
<feature type="compositionally biased region" description="Acidic residues" evidence="9">
    <location>
        <begin position="84"/>
        <end position="96"/>
    </location>
</feature>
<evidence type="ECO:0000259" key="11">
    <source>
        <dbReference type="PROSITE" id="PS50259"/>
    </source>
</evidence>
<feature type="transmembrane region" description="Helical" evidence="10">
    <location>
        <begin position="853"/>
        <end position="871"/>
    </location>
</feature>
<keyword evidence="7" id="KW-0325">Glycoprotein</keyword>
<feature type="region of interest" description="Disordered" evidence="9">
    <location>
        <begin position="76"/>
        <end position="96"/>
    </location>
</feature>
<keyword evidence="3 10" id="KW-1133">Transmembrane helix</keyword>
<protein>
    <recommendedName>
        <fullName evidence="11">G-protein coupled receptors family 3 profile domain-containing protein</fullName>
    </recommendedName>
</protein>
<dbReference type="GO" id="GO:0004965">
    <property type="term" value="F:G protein-coupled GABA receptor activity"/>
    <property type="evidence" value="ECO:0007669"/>
    <property type="project" value="InterPro"/>
</dbReference>
<feature type="compositionally biased region" description="Basic residues" evidence="9">
    <location>
        <begin position="1118"/>
        <end position="1137"/>
    </location>
</feature>
<feature type="transmembrane region" description="Helical" evidence="10">
    <location>
        <begin position="978"/>
        <end position="1001"/>
    </location>
</feature>
<keyword evidence="5 10" id="KW-0472">Membrane</keyword>
<dbReference type="PANTHER" id="PTHR10519:SF20">
    <property type="entry name" value="G-PROTEIN COUPLED RECEPTOR 156-RELATED"/>
    <property type="match status" value="1"/>
</dbReference>
<evidence type="ECO:0000256" key="1">
    <source>
        <dbReference type="ARBA" id="ARBA00004141"/>
    </source>
</evidence>
<gene>
    <name evidence="12" type="ORF">Poli38472_003715</name>
</gene>
<evidence type="ECO:0000256" key="3">
    <source>
        <dbReference type="ARBA" id="ARBA00022989"/>
    </source>
</evidence>
<feature type="transmembrane region" description="Helical" evidence="10">
    <location>
        <begin position="36"/>
        <end position="56"/>
    </location>
</feature>
<feature type="compositionally biased region" description="Basic and acidic residues" evidence="9">
    <location>
        <begin position="1106"/>
        <end position="1117"/>
    </location>
</feature>
<comment type="caution">
    <text evidence="12">The sequence shown here is derived from an EMBL/GenBank/DDBJ whole genome shotgun (WGS) entry which is preliminary data.</text>
</comment>
<dbReference type="CDD" id="cd15047">
    <property type="entry name" value="7tmC_GABA-B-like"/>
    <property type="match status" value="1"/>
</dbReference>
<evidence type="ECO:0000256" key="7">
    <source>
        <dbReference type="ARBA" id="ARBA00023180"/>
    </source>
</evidence>
<dbReference type="InterPro" id="IPR001594">
    <property type="entry name" value="Palmitoyltrfase_DHHC"/>
</dbReference>
<feature type="transmembrane region" description="Helical" evidence="10">
    <location>
        <begin position="1007"/>
        <end position="1029"/>
    </location>
</feature>
<dbReference type="EMBL" id="SPLM01000036">
    <property type="protein sequence ID" value="TMW65950.1"/>
    <property type="molecule type" value="Genomic_DNA"/>
</dbReference>
<dbReference type="PROSITE" id="PS50216">
    <property type="entry name" value="DHHC"/>
    <property type="match status" value="1"/>
</dbReference>